<dbReference type="AlphaFoldDB" id="A0A1G9NGY5"/>
<accession>A0A1G9NGY5</accession>
<feature type="signal peptide" evidence="1">
    <location>
        <begin position="1"/>
        <end position="18"/>
    </location>
</feature>
<dbReference type="EMBL" id="FNGS01000003">
    <property type="protein sequence ID" value="SDL85651.1"/>
    <property type="molecule type" value="Genomic_DNA"/>
</dbReference>
<dbReference type="STRING" id="563176.SAMN04488090_2001"/>
<dbReference type="Proteomes" id="UP000198901">
    <property type="component" value="Unassembled WGS sequence"/>
</dbReference>
<dbReference type="OrthoDB" id="965391at2"/>
<feature type="chain" id="PRO_5011518295" evidence="1">
    <location>
        <begin position="19"/>
        <end position="125"/>
    </location>
</feature>
<dbReference type="InterPro" id="IPR014897">
    <property type="entry name" value="PBCV_basic_adap"/>
</dbReference>
<name>A0A1G9NGY5_9BACT</name>
<dbReference type="Pfam" id="PF08789">
    <property type="entry name" value="PBCV_basic_adap"/>
    <property type="match status" value="1"/>
</dbReference>
<dbReference type="RefSeq" id="WP_093201128.1">
    <property type="nucleotide sequence ID" value="NZ_FNGS01000003.1"/>
</dbReference>
<evidence type="ECO:0000313" key="4">
    <source>
        <dbReference type="Proteomes" id="UP000198901"/>
    </source>
</evidence>
<reference evidence="3 4" key="1">
    <citation type="submission" date="2016-10" db="EMBL/GenBank/DDBJ databases">
        <authorList>
            <person name="de Groot N.N."/>
        </authorList>
    </citation>
    <scope>NUCLEOTIDE SEQUENCE [LARGE SCALE GENOMIC DNA]</scope>
    <source>
        <strain evidence="3 4">DSM 21668</strain>
    </source>
</reference>
<evidence type="ECO:0000256" key="1">
    <source>
        <dbReference type="SAM" id="SignalP"/>
    </source>
</evidence>
<gene>
    <name evidence="3" type="ORF">SAMN04488090_2001</name>
</gene>
<sequence>MKALLLSFGVLCSLPVVAQHEPAIKRQTGHGIPVPLALFHSGYVKANGTPVAAYYYTKPDNTNWNNFSTIGNINWYTRKKGTRPKDYTPQAENYGRGRIILTGPRGGQYYISAKGKKIYVPKREI</sequence>
<keyword evidence="1" id="KW-0732">Signal</keyword>
<protein>
    <submittedName>
        <fullName evidence="3">PBCV-specific basic adaptor domain-containing protein</fullName>
    </submittedName>
</protein>
<proteinExistence type="predicted"/>
<feature type="domain" description="PBCV-specific basic adaptor" evidence="2">
    <location>
        <begin position="96"/>
        <end position="123"/>
    </location>
</feature>
<keyword evidence="4" id="KW-1185">Reference proteome</keyword>
<evidence type="ECO:0000259" key="2">
    <source>
        <dbReference type="Pfam" id="PF08789"/>
    </source>
</evidence>
<organism evidence="3 4">
    <name type="scientific">Siphonobacter aquaeclarae</name>
    <dbReference type="NCBI Taxonomy" id="563176"/>
    <lineage>
        <taxon>Bacteria</taxon>
        <taxon>Pseudomonadati</taxon>
        <taxon>Bacteroidota</taxon>
        <taxon>Cytophagia</taxon>
        <taxon>Cytophagales</taxon>
        <taxon>Cytophagaceae</taxon>
        <taxon>Siphonobacter</taxon>
    </lineage>
</organism>
<evidence type="ECO:0000313" key="3">
    <source>
        <dbReference type="EMBL" id="SDL85651.1"/>
    </source>
</evidence>